<dbReference type="PANTHER" id="PTHR13044">
    <property type="entry name" value="ACTIVATING TRANSCRIPTION FACTOR ATF 4/5"/>
    <property type="match status" value="1"/>
</dbReference>
<dbReference type="FunFam" id="1.20.5.170:FF:000021">
    <property type="entry name" value="Cyclic AMP-dependent transcription factor ATF-4"/>
    <property type="match status" value="1"/>
</dbReference>
<dbReference type="GO" id="GO:0000977">
    <property type="term" value="F:RNA polymerase II transcription regulatory region sequence-specific DNA binding"/>
    <property type="evidence" value="ECO:0007669"/>
    <property type="project" value="TreeGrafter"/>
</dbReference>
<feature type="compositionally biased region" description="Basic residues" evidence="7">
    <location>
        <begin position="229"/>
        <end position="242"/>
    </location>
</feature>
<dbReference type="SMART" id="SM00338">
    <property type="entry name" value="BRLZ"/>
    <property type="match status" value="1"/>
</dbReference>
<feature type="domain" description="BZIP" evidence="8">
    <location>
        <begin position="234"/>
        <end position="297"/>
    </location>
</feature>
<dbReference type="GO" id="GO:0001228">
    <property type="term" value="F:DNA-binding transcription activator activity, RNA polymerase II-specific"/>
    <property type="evidence" value="ECO:0007669"/>
    <property type="project" value="TreeGrafter"/>
</dbReference>
<keyword evidence="10" id="KW-1185">Reference proteome</keyword>
<keyword evidence="3" id="KW-0805">Transcription regulation</keyword>
<evidence type="ECO:0000256" key="2">
    <source>
        <dbReference type="ARBA" id="ARBA00007163"/>
    </source>
</evidence>
<keyword evidence="4" id="KW-0238">DNA-binding</keyword>
<dbReference type="InterPro" id="IPR004827">
    <property type="entry name" value="bZIP"/>
</dbReference>
<dbReference type="PROSITE" id="PS00036">
    <property type="entry name" value="BZIP_BASIC"/>
    <property type="match status" value="1"/>
</dbReference>
<reference evidence="9" key="1">
    <citation type="submission" date="2022-11" db="UniProtKB">
        <authorList>
            <consortium name="EnsemblMetazoa"/>
        </authorList>
    </citation>
    <scope>IDENTIFICATION</scope>
</reference>
<evidence type="ECO:0000256" key="7">
    <source>
        <dbReference type="SAM" id="MobiDB-lite"/>
    </source>
</evidence>
<dbReference type="KEGG" id="epa:110239948"/>
<evidence type="ECO:0000256" key="5">
    <source>
        <dbReference type="ARBA" id="ARBA00023163"/>
    </source>
</evidence>
<keyword evidence="5" id="KW-0804">Transcription</keyword>
<dbReference type="CDD" id="cd14692">
    <property type="entry name" value="bZIP_ATF4"/>
    <property type="match status" value="1"/>
</dbReference>
<dbReference type="EnsemblMetazoa" id="XM_021045709.2">
    <property type="protein sequence ID" value="XP_020901368.1"/>
    <property type="gene ID" value="LOC110239948"/>
</dbReference>
<evidence type="ECO:0000256" key="3">
    <source>
        <dbReference type="ARBA" id="ARBA00023015"/>
    </source>
</evidence>
<dbReference type="Gene3D" id="1.20.5.170">
    <property type="match status" value="1"/>
</dbReference>
<dbReference type="RefSeq" id="XP_020901368.1">
    <property type="nucleotide sequence ID" value="XM_021045709.2"/>
</dbReference>
<feature type="region of interest" description="Disordered" evidence="7">
    <location>
        <begin position="154"/>
        <end position="184"/>
    </location>
</feature>
<name>A0A913XA00_EXADI</name>
<dbReference type="GO" id="GO:0005634">
    <property type="term" value="C:nucleus"/>
    <property type="evidence" value="ECO:0007669"/>
    <property type="project" value="UniProtKB-SubCell"/>
</dbReference>
<evidence type="ECO:0000256" key="6">
    <source>
        <dbReference type="ARBA" id="ARBA00023242"/>
    </source>
</evidence>
<organism evidence="9 10">
    <name type="scientific">Exaiptasia diaphana</name>
    <name type="common">Tropical sea anemone</name>
    <name type="synonym">Aiptasia pulchella</name>
    <dbReference type="NCBI Taxonomy" id="2652724"/>
    <lineage>
        <taxon>Eukaryota</taxon>
        <taxon>Metazoa</taxon>
        <taxon>Cnidaria</taxon>
        <taxon>Anthozoa</taxon>
        <taxon>Hexacorallia</taxon>
        <taxon>Actiniaria</taxon>
        <taxon>Aiptasiidae</taxon>
        <taxon>Exaiptasia</taxon>
    </lineage>
</organism>
<evidence type="ECO:0000256" key="1">
    <source>
        <dbReference type="ARBA" id="ARBA00004123"/>
    </source>
</evidence>
<dbReference type="Proteomes" id="UP000887567">
    <property type="component" value="Unplaced"/>
</dbReference>
<comment type="subcellular location">
    <subcellularLocation>
        <location evidence="1">Nucleus</location>
    </subcellularLocation>
</comment>
<accession>A0A913XA00</accession>
<protein>
    <recommendedName>
        <fullName evidence="8">BZIP domain-containing protein</fullName>
    </recommendedName>
</protein>
<dbReference type="InterPro" id="IPR046347">
    <property type="entry name" value="bZIP_sf"/>
</dbReference>
<proteinExistence type="inferred from homology"/>
<dbReference type="SUPFAM" id="SSF57959">
    <property type="entry name" value="Leucine zipper domain"/>
    <property type="match status" value="1"/>
</dbReference>
<feature type="region of interest" description="Disordered" evidence="7">
    <location>
        <begin position="197"/>
        <end position="253"/>
    </location>
</feature>
<dbReference type="AlphaFoldDB" id="A0A913XA00"/>
<evidence type="ECO:0000313" key="9">
    <source>
        <dbReference type="EnsemblMetazoa" id="XP_020901368.1"/>
    </source>
</evidence>
<feature type="compositionally biased region" description="Basic residues" evidence="7">
    <location>
        <begin position="206"/>
        <end position="215"/>
    </location>
</feature>
<sequence length="308" mass="34684">MARTYTKKSKMNAINDFSGLLSLEEMEFFPNLDLCLPLYDDGTNDDVFQIVAKDNEDFSTGEILQELDLQGGTELLEPDWFTEKFDLSSFEPSNLTETNTTLEGLTQLENSLCGNTFPDLNDELLIPLPEENITIPAEMPSTPEQKVPEFHALSPYSTSSEGSSGVYESSPSSPCSNYSDNSNDSTVSLKELLTSSDSKCKDTKTHAKSVSHKRPAPFTGPTGNLQPPKRVKTPAQKQRKRVQNKDAATRYRVKKRSEQELLYEEAEKAEKENKELKDQVASISKEIEYLKNLMIEVYKTKQRQQKAN</sequence>
<evidence type="ECO:0000256" key="4">
    <source>
        <dbReference type="ARBA" id="ARBA00023125"/>
    </source>
</evidence>
<dbReference type="Pfam" id="PF00170">
    <property type="entry name" value="bZIP_1"/>
    <property type="match status" value="1"/>
</dbReference>
<comment type="similarity">
    <text evidence="2">Belongs to the bZIP family.</text>
</comment>
<evidence type="ECO:0000313" key="10">
    <source>
        <dbReference type="Proteomes" id="UP000887567"/>
    </source>
</evidence>
<dbReference type="PANTHER" id="PTHR13044:SF14">
    <property type="entry name" value="CRYPTOCEPHAL, ISOFORM A"/>
    <property type="match status" value="1"/>
</dbReference>
<dbReference type="GeneID" id="110239948"/>
<evidence type="ECO:0000259" key="8">
    <source>
        <dbReference type="PROSITE" id="PS50217"/>
    </source>
</evidence>
<dbReference type="PROSITE" id="PS50217">
    <property type="entry name" value="BZIP"/>
    <property type="match status" value="1"/>
</dbReference>
<dbReference type="OrthoDB" id="5961430at2759"/>
<keyword evidence="6" id="KW-0539">Nucleus</keyword>